<keyword evidence="5" id="KW-1185">Reference proteome</keyword>
<feature type="compositionally biased region" description="Polar residues" evidence="1">
    <location>
        <begin position="39"/>
        <end position="52"/>
    </location>
</feature>
<dbReference type="InterPro" id="IPR009057">
    <property type="entry name" value="Homeodomain-like_sf"/>
</dbReference>
<evidence type="ECO:0000256" key="1">
    <source>
        <dbReference type="SAM" id="MobiDB-lite"/>
    </source>
</evidence>
<dbReference type="SUPFAM" id="SSF46689">
    <property type="entry name" value="Homeodomain-like"/>
    <property type="match status" value="1"/>
</dbReference>
<dbReference type="Pfam" id="PF00249">
    <property type="entry name" value="Myb_DNA-binding"/>
    <property type="match status" value="1"/>
</dbReference>
<evidence type="ECO:0000259" key="2">
    <source>
        <dbReference type="PROSITE" id="PS50090"/>
    </source>
</evidence>
<evidence type="ECO:0000313" key="4">
    <source>
        <dbReference type="EMBL" id="KAK8843597.1"/>
    </source>
</evidence>
<feature type="compositionally biased region" description="Low complexity" evidence="1">
    <location>
        <begin position="53"/>
        <end position="186"/>
    </location>
</feature>
<organism evidence="4 5">
    <name type="scientific">Tritrichomonas musculus</name>
    <dbReference type="NCBI Taxonomy" id="1915356"/>
    <lineage>
        <taxon>Eukaryota</taxon>
        <taxon>Metamonada</taxon>
        <taxon>Parabasalia</taxon>
        <taxon>Tritrichomonadida</taxon>
        <taxon>Tritrichomonadidae</taxon>
        <taxon>Tritrichomonas</taxon>
    </lineage>
</organism>
<dbReference type="EMBL" id="JAPFFF010000034">
    <property type="protein sequence ID" value="KAK8843597.1"/>
    <property type="molecule type" value="Genomic_DNA"/>
</dbReference>
<proteinExistence type="predicted"/>
<gene>
    <name evidence="4" type="ORF">M9Y10_024655</name>
</gene>
<evidence type="ECO:0000313" key="5">
    <source>
        <dbReference type="Proteomes" id="UP001470230"/>
    </source>
</evidence>
<dbReference type="SMART" id="SM00717">
    <property type="entry name" value="SANT"/>
    <property type="match status" value="2"/>
</dbReference>
<feature type="compositionally biased region" description="Low complexity" evidence="1">
    <location>
        <begin position="1"/>
        <end position="38"/>
    </location>
</feature>
<dbReference type="Proteomes" id="UP001470230">
    <property type="component" value="Unassembled WGS sequence"/>
</dbReference>
<comment type="caution">
    <text evidence="4">The sequence shown here is derived from an EMBL/GenBank/DDBJ whole genome shotgun (WGS) entry which is preliminary data.</text>
</comment>
<evidence type="ECO:0000259" key="3">
    <source>
        <dbReference type="PROSITE" id="PS51294"/>
    </source>
</evidence>
<feature type="region of interest" description="Disordered" evidence="1">
    <location>
        <begin position="1"/>
        <end position="186"/>
    </location>
</feature>
<reference evidence="4 5" key="1">
    <citation type="submission" date="2024-04" db="EMBL/GenBank/DDBJ databases">
        <title>Tritrichomonas musculus Genome.</title>
        <authorList>
            <person name="Alves-Ferreira E."/>
            <person name="Grigg M."/>
            <person name="Lorenzi H."/>
            <person name="Galac M."/>
        </authorList>
    </citation>
    <scope>NUCLEOTIDE SEQUENCE [LARGE SCALE GENOMIC DNA]</scope>
    <source>
        <strain evidence="4 5">EAF2021</strain>
    </source>
</reference>
<feature type="domain" description="Myb-like" evidence="2">
    <location>
        <begin position="426"/>
        <end position="476"/>
    </location>
</feature>
<evidence type="ECO:0008006" key="6">
    <source>
        <dbReference type="Google" id="ProtNLM"/>
    </source>
</evidence>
<dbReference type="PROSITE" id="PS50090">
    <property type="entry name" value="MYB_LIKE"/>
    <property type="match status" value="1"/>
</dbReference>
<dbReference type="CDD" id="cd00167">
    <property type="entry name" value="SANT"/>
    <property type="match status" value="1"/>
</dbReference>
<dbReference type="InterPro" id="IPR017930">
    <property type="entry name" value="Myb_dom"/>
</dbReference>
<name>A0ABR2HAW3_9EUKA</name>
<feature type="domain" description="HTH myb-type" evidence="3">
    <location>
        <begin position="426"/>
        <end position="480"/>
    </location>
</feature>
<protein>
    <recommendedName>
        <fullName evidence="6">Myb-like domain-containing protein</fullName>
    </recommendedName>
</protein>
<sequence>MQSQSALQSQQAQSAHQSMQPQSVQQSMLPQSVQQSMLPQSVQHTMQSQSAHQSMQPQSALQSLQSQSAQQSIQSQSAQQSIQSQSAQQSMQTQSAQQSMQTQSAQQSMQTQSAQQSMQTQSAQQSMQTQSAQQSMQTQSAQQSMQTQSAHQSMQSQSAQQSMQPQSAQQSIQSQSAQQSMQTQSAQQSLQSQSALQSLQSQSAQHSIQSQLIHAKSISNQLHTNAIIDHSTGKQPIYNQSSNRQQNCHHFGNDSFSPLNFSKISSLADYSDTTLFNLKTFTNFDPAKNIITHHDYHSFSFKRLEAANLPFSEKIARKLVNDPDFPYNDMNISEAKSIHHSVSSDSLDDFDYKSSDIECLNVELSDNHDDKFINIQSNKTIENENNKSITNQQVAYQNPKTIILPDSTKSLLTLDDDSLKEKVISKEFSHTSKFSEEDDEFIKREVLLRAVPDWSGIGKCINKSPRSCRDRYFNYLSDRILSPIWSMEEDLLLLKLYTSIGPRLLTIYKWFPNHSPSFIRSRCLSICSDYEDDENQASDRNNRKLISEGLKDLFLSEIILSLSGMKSNGSRLYPVILNWSTLLILRSTPNQSIKPSPGLAKILLIFLIARD</sequence>
<accession>A0ABR2HAW3</accession>
<dbReference type="InterPro" id="IPR001005">
    <property type="entry name" value="SANT/Myb"/>
</dbReference>
<dbReference type="PROSITE" id="PS51294">
    <property type="entry name" value="HTH_MYB"/>
    <property type="match status" value="1"/>
</dbReference>